<protein>
    <submittedName>
        <fullName evidence="1">Uncharacterized protein</fullName>
    </submittedName>
</protein>
<evidence type="ECO:0000313" key="1">
    <source>
        <dbReference type="EMBL" id="QBY32039.1"/>
    </source>
</evidence>
<organism evidence="1">
    <name type="scientific">Citrobacter rodentium</name>
    <dbReference type="NCBI Taxonomy" id="67825"/>
    <lineage>
        <taxon>Bacteria</taxon>
        <taxon>Pseudomonadati</taxon>
        <taxon>Pseudomonadota</taxon>
        <taxon>Gammaproteobacteria</taxon>
        <taxon>Enterobacterales</taxon>
        <taxon>Enterobacteriaceae</taxon>
        <taxon>Citrobacter</taxon>
    </lineage>
</organism>
<dbReference type="InterPro" id="IPR031854">
    <property type="entry name" value="FidL-like"/>
</dbReference>
<dbReference type="EMBL" id="CP038008">
    <property type="protein sequence ID" value="QBY32039.1"/>
    <property type="molecule type" value="Genomic_DNA"/>
</dbReference>
<dbReference type="AlphaFoldDB" id="A0A482PVC1"/>
<reference evidence="1" key="1">
    <citation type="submission" date="2019-03" db="EMBL/GenBank/DDBJ databases">
        <title>Complete genome sequence of enteropathogenic Citrobacter rodentium strain DBS100.</title>
        <authorList>
            <person name="Popov G."/>
            <person name="Fiebig A."/>
            <person name="Shideler S."/>
            <person name="Coombes B."/>
            <person name="Savchenko A."/>
        </authorList>
    </citation>
    <scope>NUCLEOTIDE SEQUENCE</scope>
    <source>
        <strain evidence="1">DBS100</strain>
    </source>
</reference>
<gene>
    <name evidence="1" type="ORF">E2R62_14200</name>
</gene>
<accession>A0A482PVC1</accession>
<proteinExistence type="predicted"/>
<name>A0A482PVC1_CITRO</name>
<dbReference type="Pfam" id="PF15941">
    <property type="entry name" value="FidL_like"/>
    <property type="match status" value="1"/>
</dbReference>
<sequence length="158" mass="17739">MKTQPATGETYPKSDLFNKAGAIYSFARTPAFSCTSKFSVTQTINRDTIQAEGLIFANLMNNSLLVNIDGLLTHNHKKYLISRTLQLKFKLYNANAHLYKITSVDVVRDNTDNVDDEIANSLLFSKGPDEKIIFLKSINNNAILFGNHAFPQYGCKRD</sequence>